<dbReference type="InterPro" id="IPR016040">
    <property type="entry name" value="NAD(P)-bd_dom"/>
</dbReference>
<dbReference type="EMBL" id="BORW01000005">
    <property type="protein sequence ID" value="GIO66723.1"/>
    <property type="molecule type" value="Genomic_DNA"/>
</dbReference>
<sequence>MTETIHPMNITIFGATGKVGQALVREALNRGHDITAVVRDASRLKIEHERLHVVEGNLLDPATVERNAKGREAVISAYGPKPGEEEELLEAARSLIEGVRRSGTKRLLVVGGAGSLLTDDGTRLMDTPSFPEEWFPLAAAHADAYVIYSRSDLDWTYLSPAAALEDGPRSGNFRIGIDRLITDELGSSRITIADLAAALVDELEDPYFVRSRFTVGY</sequence>
<dbReference type="InterPro" id="IPR036291">
    <property type="entry name" value="NAD(P)-bd_dom_sf"/>
</dbReference>
<proteinExistence type="predicted"/>
<organism evidence="2 3">
    <name type="scientific">Paenibacillus cookii</name>
    <dbReference type="NCBI Taxonomy" id="157839"/>
    <lineage>
        <taxon>Bacteria</taxon>
        <taxon>Bacillati</taxon>
        <taxon>Bacillota</taxon>
        <taxon>Bacilli</taxon>
        <taxon>Bacillales</taxon>
        <taxon>Paenibacillaceae</taxon>
        <taxon>Paenibacillus</taxon>
    </lineage>
</organism>
<dbReference type="SUPFAM" id="SSF51735">
    <property type="entry name" value="NAD(P)-binding Rossmann-fold domains"/>
    <property type="match status" value="1"/>
</dbReference>
<protein>
    <submittedName>
        <fullName evidence="2">3-beta hydroxysteroid dehydrogenase</fullName>
    </submittedName>
</protein>
<comment type="caution">
    <text evidence="2">The sequence shown here is derived from an EMBL/GenBank/DDBJ whole genome shotgun (WGS) entry which is preliminary data.</text>
</comment>
<dbReference type="Gene3D" id="3.40.50.720">
    <property type="entry name" value="NAD(P)-binding Rossmann-like Domain"/>
    <property type="match status" value="1"/>
</dbReference>
<keyword evidence="3" id="KW-1185">Reference proteome</keyword>
<gene>
    <name evidence="2" type="ORF">J21TS3_15440</name>
</gene>
<evidence type="ECO:0000313" key="2">
    <source>
        <dbReference type="EMBL" id="GIO66723.1"/>
    </source>
</evidence>
<dbReference type="CDD" id="cd05244">
    <property type="entry name" value="BVR-B_like_SDR_a"/>
    <property type="match status" value="1"/>
</dbReference>
<name>A0ABQ4LUU9_9BACL</name>
<evidence type="ECO:0000259" key="1">
    <source>
        <dbReference type="Pfam" id="PF13460"/>
    </source>
</evidence>
<dbReference type="PANTHER" id="PTHR43355">
    <property type="entry name" value="FLAVIN REDUCTASE (NADPH)"/>
    <property type="match status" value="1"/>
</dbReference>
<dbReference type="Pfam" id="PF13460">
    <property type="entry name" value="NAD_binding_10"/>
    <property type="match status" value="1"/>
</dbReference>
<dbReference type="Proteomes" id="UP000680638">
    <property type="component" value="Unassembled WGS sequence"/>
</dbReference>
<dbReference type="InterPro" id="IPR051606">
    <property type="entry name" value="Polyketide_Oxido-like"/>
</dbReference>
<evidence type="ECO:0000313" key="3">
    <source>
        <dbReference type="Proteomes" id="UP000680638"/>
    </source>
</evidence>
<feature type="domain" description="NAD(P)-binding" evidence="1">
    <location>
        <begin position="14"/>
        <end position="206"/>
    </location>
</feature>
<reference evidence="2 3" key="1">
    <citation type="submission" date="2021-03" db="EMBL/GenBank/DDBJ databases">
        <title>Antimicrobial resistance genes in bacteria isolated from Japanese honey, and their potential for conferring macrolide and lincosamide resistance in the American foulbrood pathogen Paenibacillus larvae.</title>
        <authorList>
            <person name="Okamoto M."/>
            <person name="Kumagai M."/>
            <person name="Kanamori H."/>
            <person name="Takamatsu D."/>
        </authorList>
    </citation>
    <scope>NUCLEOTIDE SEQUENCE [LARGE SCALE GENOMIC DNA]</scope>
    <source>
        <strain evidence="2 3">J21TS3</strain>
    </source>
</reference>
<accession>A0ABQ4LUU9</accession>
<dbReference type="PANTHER" id="PTHR43355:SF2">
    <property type="entry name" value="FLAVIN REDUCTASE (NADPH)"/>
    <property type="match status" value="1"/>
</dbReference>